<feature type="compositionally biased region" description="Polar residues" evidence="1">
    <location>
        <begin position="121"/>
        <end position="134"/>
    </location>
</feature>
<dbReference type="PANTHER" id="PTHR34365">
    <property type="entry name" value="ENOLASE (DUF1399)"/>
    <property type="match status" value="1"/>
</dbReference>
<feature type="compositionally biased region" description="Polar residues" evidence="1">
    <location>
        <begin position="143"/>
        <end position="157"/>
    </location>
</feature>
<dbReference type="GeneID" id="54282908"/>
<feature type="compositionally biased region" description="Basic and acidic residues" evidence="1">
    <location>
        <begin position="21"/>
        <end position="30"/>
    </location>
</feature>
<feature type="compositionally biased region" description="Low complexity" evidence="1">
    <location>
        <begin position="39"/>
        <end position="59"/>
    </location>
</feature>
<keyword evidence="3" id="KW-1185">Reference proteome</keyword>
<dbReference type="Pfam" id="PF07173">
    <property type="entry name" value="GRDP-like"/>
    <property type="match status" value="1"/>
</dbReference>
<name>A0A6A5X8H9_9PLEO</name>
<dbReference type="EMBL" id="ML978079">
    <property type="protein sequence ID" value="KAF2009252.1"/>
    <property type="molecule type" value="Genomic_DNA"/>
</dbReference>
<evidence type="ECO:0000313" key="2">
    <source>
        <dbReference type="EMBL" id="KAF2009252.1"/>
    </source>
</evidence>
<dbReference type="AlphaFoldDB" id="A0A6A5X8H9"/>
<reference evidence="2" key="1">
    <citation type="journal article" date="2020" name="Stud. Mycol.">
        <title>101 Dothideomycetes genomes: a test case for predicting lifestyles and emergence of pathogens.</title>
        <authorList>
            <person name="Haridas S."/>
            <person name="Albert R."/>
            <person name="Binder M."/>
            <person name="Bloem J."/>
            <person name="Labutti K."/>
            <person name="Salamov A."/>
            <person name="Andreopoulos B."/>
            <person name="Baker S."/>
            <person name="Barry K."/>
            <person name="Bills G."/>
            <person name="Bluhm B."/>
            <person name="Cannon C."/>
            <person name="Castanera R."/>
            <person name="Culley D."/>
            <person name="Daum C."/>
            <person name="Ezra D."/>
            <person name="Gonzalez J."/>
            <person name="Henrissat B."/>
            <person name="Kuo A."/>
            <person name="Liang C."/>
            <person name="Lipzen A."/>
            <person name="Lutzoni F."/>
            <person name="Magnuson J."/>
            <person name="Mondo S."/>
            <person name="Nolan M."/>
            <person name="Ohm R."/>
            <person name="Pangilinan J."/>
            <person name="Park H.-J."/>
            <person name="Ramirez L."/>
            <person name="Alfaro M."/>
            <person name="Sun H."/>
            <person name="Tritt A."/>
            <person name="Yoshinaga Y."/>
            <person name="Zwiers L.-H."/>
            <person name="Turgeon B."/>
            <person name="Goodwin S."/>
            <person name="Spatafora J."/>
            <person name="Crous P."/>
            <person name="Grigoriev I."/>
        </authorList>
    </citation>
    <scope>NUCLEOTIDE SEQUENCE</scope>
    <source>
        <strain evidence="2">CBS 175.79</strain>
    </source>
</reference>
<organism evidence="2 3">
    <name type="scientific">Aaosphaeria arxii CBS 175.79</name>
    <dbReference type="NCBI Taxonomy" id="1450172"/>
    <lineage>
        <taxon>Eukaryota</taxon>
        <taxon>Fungi</taxon>
        <taxon>Dikarya</taxon>
        <taxon>Ascomycota</taxon>
        <taxon>Pezizomycotina</taxon>
        <taxon>Dothideomycetes</taxon>
        <taxon>Pleosporomycetidae</taxon>
        <taxon>Pleosporales</taxon>
        <taxon>Pleosporales incertae sedis</taxon>
        <taxon>Aaosphaeria</taxon>
    </lineage>
</organism>
<gene>
    <name evidence="2" type="ORF">BU24DRAFT_401985</name>
</gene>
<proteinExistence type="predicted"/>
<sequence>MGTASKPEGGYPGSPSAQREATIKEMEKMLEQPPPYTVDSSANSGGPSSSTSNGDNGPTESQRAPVLENLDFEPSPLELPTAGQCIAHLKLLHAFAGLRKEIGNQEGIYGIQTGGKAGQEGESSSSSDNHQQQPAGIHEQESAGPQTTNEDAIPTNDVSNDQALEERLREKRWTVFVTKAVNRFEKWWAALESPAGQPLSDLRTVNFDYDSRTFQNSPYRIYKGKGYTLGKGEIPLPPLDVLLVWHAYMLNPRGYFEDCIRLSKDFLWQTIFPWETIYNSIDNETYVYTRNEATTDTFFNMTNCPWDFRQDNSPKQIDCPKCSRRTAVPWTNPPQSTATKALDDYLSHDDGFCGKSFNYTCLCGLAITHEKLRVGKFIEDVWQLQDYQRPMPGTILNSMGLPQITSEKKAVSNHEPFFPNRVLEEEGKFFHAKMRRDVENWDINKLKLEFQRVMKDNSKLMRINSQQFKPTKIAKESAIAVRKMLSNYWDNSSVFGLDLVGAVIRQSSFVQKMVKINWVRSPAAVATMQRLIVKYHRFVRIIGENPKKIAVPTLDVDLAWHTHQLTPRDYLSYTLAECEKFLNHDDKIAETSLNDYFQWTTTVYEKKYGQPYSECACWYCECTREPLRSSFSNRFSLLRSSKTNAIASTSDPLLPKDAATGIHISAHNAVIQFKNLPNQDSQAAWAKQRRKELENLDLQYAKVCKRYQKKKKADEAPRRDNSDAYYYSAYGYPMPMPMVVPYYAAPTDDGNRYSTAQASGGGGGGSCGGGCAAGTCAESTSVGNCAGGVGTPYCQASCGGHGSAGGGCGTCTSGGDGGGGGGDGGGGGCGGGGD</sequence>
<accession>A0A6A5X8H9</accession>
<evidence type="ECO:0000313" key="3">
    <source>
        <dbReference type="Proteomes" id="UP000799778"/>
    </source>
</evidence>
<feature type="region of interest" description="Disordered" evidence="1">
    <location>
        <begin position="1"/>
        <end position="62"/>
    </location>
</feature>
<dbReference type="PANTHER" id="PTHR34365:SF7">
    <property type="entry name" value="GLYCINE-RICH DOMAIN-CONTAINING PROTEIN 1"/>
    <property type="match status" value="1"/>
</dbReference>
<dbReference type="OrthoDB" id="2684236at2759"/>
<dbReference type="InterPro" id="IPR009836">
    <property type="entry name" value="GRDP-like"/>
</dbReference>
<feature type="region of interest" description="Disordered" evidence="1">
    <location>
        <begin position="111"/>
        <end position="157"/>
    </location>
</feature>
<dbReference type="RefSeq" id="XP_033377591.1">
    <property type="nucleotide sequence ID" value="XM_033525511.1"/>
</dbReference>
<evidence type="ECO:0008006" key="4">
    <source>
        <dbReference type="Google" id="ProtNLM"/>
    </source>
</evidence>
<protein>
    <recommendedName>
        <fullName evidence="4">Glycine-rich domain-containing protein</fullName>
    </recommendedName>
</protein>
<evidence type="ECO:0000256" key="1">
    <source>
        <dbReference type="SAM" id="MobiDB-lite"/>
    </source>
</evidence>
<dbReference type="Proteomes" id="UP000799778">
    <property type="component" value="Unassembled WGS sequence"/>
</dbReference>